<comment type="caution">
    <text evidence="9">The sequence shown here is derived from an EMBL/GenBank/DDBJ whole genome shotgun (WGS) entry which is preliminary data.</text>
</comment>
<keyword evidence="3" id="KW-0547">Nucleotide-binding</keyword>
<feature type="transmembrane region" description="Helical" evidence="7">
    <location>
        <begin position="21"/>
        <end position="43"/>
    </location>
</feature>
<comment type="subcellular location">
    <subcellularLocation>
        <location evidence="1">Cell membrane</location>
        <topology evidence="1">Multi-pass membrane protein</topology>
    </subcellularLocation>
</comment>
<dbReference type="Pfam" id="PF00005">
    <property type="entry name" value="ABC_tran"/>
    <property type="match status" value="1"/>
</dbReference>
<dbReference type="SUPFAM" id="SSF90123">
    <property type="entry name" value="ABC transporter transmembrane region"/>
    <property type="match status" value="1"/>
</dbReference>
<dbReference type="EMBL" id="QRCT01000019">
    <property type="protein sequence ID" value="RDU23854.1"/>
    <property type="molecule type" value="Genomic_DNA"/>
</dbReference>
<keyword evidence="5 7" id="KW-1133">Transmembrane helix</keyword>
<evidence type="ECO:0000256" key="7">
    <source>
        <dbReference type="SAM" id="Phobius"/>
    </source>
</evidence>
<keyword evidence="6 7" id="KW-0472">Membrane</keyword>
<dbReference type="SMART" id="SM00382">
    <property type="entry name" value="AAA"/>
    <property type="match status" value="1"/>
</dbReference>
<gene>
    <name evidence="9" type="ORF">DWV06_08325</name>
</gene>
<dbReference type="PANTHER" id="PTHR43394">
    <property type="entry name" value="ATP-DEPENDENT PERMEASE MDL1, MITOCHONDRIAL"/>
    <property type="match status" value="1"/>
</dbReference>
<dbReference type="OrthoDB" id="1699242at2"/>
<dbReference type="Proteomes" id="UP000255036">
    <property type="component" value="Unassembled WGS sequence"/>
</dbReference>
<dbReference type="RefSeq" id="WP_115481723.1">
    <property type="nucleotide sequence ID" value="NZ_QRCT01000019.1"/>
</dbReference>
<proteinExistence type="predicted"/>
<dbReference type="PROSITE" id="PS50893">
    <property type="entry name" value="ABC_TRANSPORTER_2"/>
    <property type="match status" value="1"/>
</dbReference>
<dbReference type="GO" id="GO:0005886">
    <property type="term" value="C:plasma membrane"/>
    <property type="evidence" value="ECO:0007669"/>
    <property type="project" value="UniProtKB-SubCell"/>
</dbReference>
<keyword evidence="10" id="KW-1185">Reference proteome</keyword>
<dbReference type="Gene3D" id="3.40.50.300">
    <property type="entry name" value="P-loop containing nucleotide triphosphate hydrolases"/>
    <property type="match status" value="1"/>
</dbReference>
<dbReference type="Gene3D" id="1.20.1560.10">
    <property type="entry name" value="ABC transporter type 1, transmembrane domain"/>
    <property type="match status" value="1"/>
</dbReference>
<protein>
    <submittedName>
        <fullName evidence="9">ABC transporter ATP-binding protein</fullName>
    </submittedName>
</protein>
<organism evidence="9 10">
    <name type="scientific">Anaerosacchariphilus polymeriproducens</name>
    <dbReference type="NCBI Taxonomy" id="1812858"/>
    <lineage>
        <taxon>Bacteria</taxon>
        <taxon>Bacillati</taxon>
        <taxon>Bacillota</taxon>
        <taxon>Clostridia</taxon>
        <taxon>Lachnospirales</taxon>
        <taxon>Lachnospiraceae</taxon>
        <taxon>Anaerosacchariphilus</taxon>
    </lineage>
</organism>
<feature type="transmembrane region" description="Helical" evidence="7">
    <location>
        <begin position="63"/>
        <end position="81"/>
    </location>
</feature>
<name>A0A371AW82_9FIRM</name>
<dbReference type="InterPro" id="IPR027417">
    <property type="entry name" value="P-loop_NTPase"/>
</dbReference>
<feature type="transmembrane region" description="Helical" evidence="7">
    <location>
        <begin position="159"/>
        <end position="181"/>
    </location>
</feature>
<evidence type="ECO:0000256" key="4">
    <source>
        <dbReference type="ARBA" id="ARBA00022840"/>
    </source>
</evidence>
<dbReference type="PANTHER" id="PTHR43394:SF1">
    <property type="entry name" value="ATP-BINDING CASSETTE SUB-FAMILY B MEMBER 10, MITOCHONDRIAL"/>
    <property type="match status" value="1"/>
</dbReference>
<keyword evidence="2 7" id="KW-0812">Transmembrane</keyword>
<evidence type="ECO:0000259" key="8">
    <source>
        <dbReference type="PROSITE" id="PS50893"/>
    </source>
</evidence>
<dbReference type="InterPro" id="IPR003593">
    <property type="entry name" value="AAA+_ATPase"/>
</dbReference>
<evidence type="ECO:0000256" key="5">
    <source>
        <dbReference type="ARBA" id="ARBA00022989"/>
    </source>
</evidence>
<dbReference type="GO" id="GO:0016887">
    <property type="term" value="F:ATP hydrolysis activity"/>
    <property type="evidence" value="ECO:0007669"/>
    <property type="project" value="InterPro"/>
</dbReference>
<reference evidence="9 10" key="1">
    <citation type="submission" date="2018-07" db="EMBL/GenBank/DDBJ databases">
        <title>Anaerosacharophilus polymeroproducens gen. nov. sp. nov., an anaerobic bacterium isolated from salt field.</title>
        <authorList>
            <person name="Kim W."/>
            <person name="Yang S.-H."/>
            <person name="Oh J."/>
            <person name="Lee J.-H."/>
            <person name="Kwon K.K."/>
        </authorList>
    </citation>
    <scope>NUCLEOTIDE SEQUENCE [LARGE SCALE GENOMIC DNA]</scope>
    <source>
        <strain evidence="9 10">MCWD5</strain>
    </source>
</reference>
<dbReference type="SUPFAM" id="SSF52540">
    <property type="entry name" value="P-loop containing nucleoside triphosphate hydrolases"/>
    <property type="match status" value="1"/>
</dbReference>
<dbReference type="InterPro" id="IPR003439">
    <property type="entry name" value="ABC_transporter-like_ATP-bd"/>
</dbReference>
<sequence>MEKIKSFQNAIVLLWKSSKSYFIFTFLLSVLSSIPEVVNLIVWKKILDTIYIFLTKNEIDYKLIILYILFHFILKMSSNVLERVNEYIKNIYSLKVEKYITNETINAIELMELADLENSEMHNTIEKANMEASEKIMGLLSKSVEALQNITTFIGMSSILLSFSIKLYLIIFLSVIPMAWYSQKYFNKIFEIYDKRIEKIRYRDELKSMISRSEVFKEIKLFHSMSYLKKKINVILDEIIEEDKKTKKELNIQGTVSEIVEVFFTYILKGMIIISGILSKTTIGTINMNIDSATNLQNSISNIIFLMMSMYEDCLYLTSFSELMKYKEEIMKLKASNDKELITKFHIKTIELVNIWFQYTENSSFVIKDFSFKFTAGKTYAIVGYNGGGKTSLVKIIMGLYRPQKGSILVNGKDIKNYDMDAYLKQVSAVFQDFVKYPLTVRENIAMGHIEEMNHEEKIKIAAEKACSESFINRLPNKYDEKLVRGWKDSSDLSVGQWQRIAIARANMKNGNMVMFDEPSAALDAKTESRILNDIMMAKKGKIGFVITHRFLNIKKADEIIVLKDGVLDAFGQHDELLESSKIYNELYHAQKEMI</sequence>
<dbReference type="AlphaFoldDB" id="A0A371AW82"/>
<evidence type="ECO:0000256" key="3">
    <source>
        <dbReference type="ARBA" id="ARBA00022741"/>
    </source>
</evidence>
<dbReference type="GO" id="GO:0005524">
    <property type="term" value="F:ATP binding"/>
    <property type="evidence" value="ECO:0007669"/>
    <property type="project" value="UniProtKB-KW"/>
</dbReference>
<evidence type="ECO:0000256" key="1">
    <source>
        <dbReference type="ARBA" id="ARBA00004651"/>
    </source>
</evidence>
<feature type="domain" description="ABC transporter" evidence="8">
    <location>
        <begin position="350"/>
        <end position="590"/>
    </location>
</feature>
<keyword evidence="4 9" id="KW-0067">ATP-binding</keyword>
<evidence type="ECO:0000313" key="9">
    <source>
        <dbReference type="EMBL" id="RDU23854.1"/>
    </source>
</evidence>
<dbReference type="InterPro" id="IPR036640">
    <property type="entry name" value="ABC1_TM_sf"/>
</dbReference>
<evidence type="ECO:0000313" key="10">
    <source>
        <dbReference type="Proteomes" id="UP000255036"/>
    </source>
</evidence>
<evidence type="ECO:0000256" key="6">
    <source>
        <dbReference type="ARBA" id="ARBA00023136"/>
    </source>
</evidence>
<dbReference type="InterPro" id="IPR039421">
    <property type="entry name" value="Type_1_exporter"/>
</dbReference>
<accession>A0A371AW82</accession>
<evidence type="ECO:0000256" key="2">
    <source>
        <dbReference type="ARBA" id="ARBA00022692"/>
    </source>
</evidence>
<dbReference type="GO" id="GO:0015421">
    <property type="term" value="F:ABC-type oligopeptide transporter activity"/>
    <property type="evidence" value="ECO:0007669"/>
    <property type="project" value="TreeGrafter"/>
</dbReference>